<dbReference type="AlphaFoldDB" id="A0ABD5WUK1"/>
<dbReference type="Proteomes" id="UP001596407">
    <property type="component" value="Unassembled WGS sequence"/>
</dbReference>
<sequence>MLLATKKPSVARLAVQKEVSSGFRHHANSFGFAGSEMSCIFTPP</sequence>
<gene>
    <name evidence="1" type="ORF">ACFQJ6_16430</name>
</gene>
<keyword evidence="2" id="KW-1185">Reference proteome</keyword>
<name>A0ABD5WUK1_9EURY</name>
<dbReference type="EMBL" id="JBHSZH010000005">
    <property type="protein sequence ID" value="MFC7081463.1"/>
    <property type="molecule type" value="Genomic_DNA"/>
</dbReference>
<protein>
    <submittedName>
        <fullName evidence="1">Uncharacterized protein</fullName>
    </submittedName>
</protein>
<comment type="caution">
    <text evidence="1">The sequence shown here is derived from an EMBL/GenBank/DDBJ whole genome shotgun (WGS) entry which is preliminary data.</text>
</comment>
<organism evidence="1 2">
    <name type="scientific">Halorussus caseinilyticus</name>
    <dbReference type="NCBI Taxonomy" id="3034025"/>
    <lineage>
        <taxon>Archaea</taxon>
        <taxon>Methanobacteriati</taxon>
        <taxon>Methanobacteriota</taxon>
        <taxon>Stenosarchaea group</taxon>
        <taxon>Halobacteria</taxon>
        <taxon>Halobacteriales</taxon>
        <taxon>Haladaptataceae</taxon>
        <taxon>Halorussus</taxon>
    </lineage>
</organism>
<dbReference type="RefSeq" id="WP_382210060.1">
    <property type="nucleotide sequence ID" value="NZ_JBHSZH010000005.1"/>
</dbReference>
<reference evidence="1 2" key="1">
    <citation type="journal article" date="2019" name="Int. J. Syst. Evol. Microbiol.">
        <title>The Global Catalogue of Microorganisms (GCM) 10K type strain sequencing project: providing services to taxonomists for standard genome sequencing and annotation.</title>
        <authorList>
            <consortium name="The Broad Institute Genomics Platform"/>
            <consortium name="The Broad Institute Genome Sequencing Center for Infectious Disease"/>
            <person name="Wu L."/>
            <person name="Ma J."/>
        </authorList>
    </citation>
    <scope>NUCLEOTIDE SEQUENCE [LARGE SCALE GENOMIC DNA]</scope>
    <source>
        <strain evidence="1 2">DT72</strain>
    </source>
</reference>
<proteinExistence type="predicted"/>
<evidence type="ECO:0000313" key="2">
    <source>
        <dbReference type="Proteomes" id="UP001596407"/>
    </source>
</evidence>
<evidence type="ECO:0000313" key="1">
    <source>
        <dbReference type="EMBL" id="MFC7081463.1"/>
    </source>
</evidence>
<accession>A0ABD5WUK1</accession>